<evidence type="ECO:0000256" key="1">
    <source>
        <dbReference type="SAM" id="MobiDB-lite"/>
    </source>
</evidence>
<proteinExistence type="predicted"/>
<comment type="caution">
    <text evidence="2">The sequence shown here is derived from an EMBL/GenBank/DDBJ whole genome shotgun (WGS) entry which is preliminary data.</text>
</comment>
<feature type="compositionally biased region" description="Basic and acidic residues" evidence="1">
    <location>
        <begin position="1"/>
        <end position="18"/>
    </location>
</feature>
<keyword evidence="3" id="KW-1185">Reference proteome</keyword>
<gene>
    <name evidence="2" type="ORF">CRG98_035034</name>
</gene>
<accession>A0A2I0ILE8</accession>
<feature type="region of interest" description="Disordered" evidence="1">
    <location>
        <begin position="1"/>
        <end position="59"/>
    </location>
</feature>
<evidence type="ECO:0000313" key="2">
    <source>
        <dbReference type="EMBL" id="PKI44573.1"/>
    </source>
</evidence>
<protein>
    <submittedName>
        <fullName evidence="2">Uncharacterized protein</fullName>
    </submittedName>
</protein>
<evidence type="ECO:0000313" key="3">
    <source>
        <dbReference type="Proteomes" id="UP000233551"/>
    </source>
</evidence>
<reference evidence="2 3" key="1">
    <citation type="submission" date="2017-11" db="EMBL/GenBank/DDBJ databases">
        <title>De-novo sequencing of pomegranate (Punica granatum L.) genome.</title>
        <authorList>
            <person name="Akparov Z."/>
            <person name="Amiraslanov A."/>
            <person name="Hajiyeva S."/>
            <person name="Abbasov M."/>
            <person name="Kaur K."/>
            <person name="Hamwieh A."/>
            <person name="Solovyev V."/>
            <person name="Salamov A."/>
            <person name="Braich B."/>
            <person name="Kosarev P."/>
            <person name="Mahmoud A."/>
            <person name="Hajiyev E."/>
            <person name="Babayeva S."/>
            <person name="Izzatullayeva V."/>
            <person name="Mammadov A."/>
            <person name="Mammadov A."/>
            <person name="Sharifova S."/>
            <person name="Ojaghi J."/>
            <person name="Eynullazada K."/>
            <person name="Bayramov B."/>
            <person name="Abdulazimova A."/>
            <person name="Shahmuradov I."/>
        </authorList>
    </citation>
    <scope>NUCLEOTIDE SEQUENCE [LARGE SCALE GENOMIC DNA]</scope>
    <source>
        <strain evidence="3">cv. AG2017</strain>
        <tissue evidence="2">Leaf</tissue>
    </source>
</reference>
<dbReference type="EMBL" id="PGOL01002863">
    <property type="protein sequence ID" value="PKI44573.1"/>
    <property type="molecule type" value="Genomic_DNA"/>
</dbReference>
<feature type="compositionally biased region" description="Basic and acidic residues" evidence="1">
    <location>
        <begin position="25"/>
        <end position="58"/>
    </location>
</feature>
<organism evidence="2 3">
    <name type="scientific">Punica granatum</name>
    <name type="common">Pomegranate</name>
    <dbReference type="NCBI Taxonomy" id="22663"/>
    <lineage>
        <taxon>Eukaryota</taxon>
        <taxon>Viridiplantae</taxon>
        <taxon>Streptophyta</taxon>
        <taxon>Embryophyta</taxon>
        <taxon>Tracheophyta</taxon>
        <taxon>Spermatophyta</taxon>
        <taxon>Magnoliopsida</taxon>
        <taxon>eudicotyledons</taxon>
        <taxon>Gunneridae</taxon>
        <taxon>Pentapetalae</taxon>
        <taxon>rosids</taxon>
        <taxon>malvids</taxon>
        <taxon>Myrtales</taxon>
        <taxon>Lythraceae</taxon>
        <taxon>Punica</taxon>
    </lineage>
</organism>
<dbReference type="AlphaFoldDB" id="A0A2I0ILE8"/>
<name>A0A2I0ILE8_PUNGR</name>
<dbReference type="Proteomes" id="UP000233551">
    <property type="component" value="Unassembled WGS sequence"/>
</dbReference>
<sequence>MDLNDRNLDRMDPNERNLGRIGPNDLKDLSYRNLDRKDPNDRKDLNGTRMDLNDRDGPEYGVAHPLTTSGALRARPAVRGSHGSVGGEHPLRFTIVPTLRKERPAEDVSRVKSLRLRCVKGIYVKICWGYDSDGHLEGGRVLIGERLF</sequence>